<feature type="domain" description="PepSY" evidence="3">
    <location>
        <begin position="118"/>
        <end position="168"/>
    </location>
</feature>
<comment type="caution">
    <text evidence="5">The sequence shown here is derived from an EMBL/GenBank/DDBJ whole genome shotgun (WGS) entry which is preliminary data.</text>
</comment>
<feature type="compositionally biased region" description="Basic and acidic residues" evidence="1">
    <location>
        <begin position="150"/>
        <end position="162"/>
    </location>
</feature>
<organism evidence="5 6">
    <name type="scientific">Streptomyces albipurpureus</name>
    <dbReference type="NCBI Taxonomy" id="2897419"/>
    <lineage>
        <taxon>Bacteria</taxon>
        <taxon>Bacillati</taxon>
        <taxon>Actinomycetota</taxon>
        <taxon>Actinomycetes</taxon>
        <taxon>Kitasatosporales</taxon>
        <taxon>Streptomycetaceae</taxon>
        <taxon>Streptomyces</taxon>
    </lineage>
</organism>
<dbReference type="RefSeq" id="WP_250918207.1">
    <property type="nucleotide sequence ID" value="NZ_JAMQAW010000006.1"/>
</dbReference>
<feature type="compositionally biased region" description="Acidic residues" evidence="1">
    <location>
        <begin position="175"/>
        <end position="194"/>
    </location>
</feature>
<feature type="region of interest" description="Disordered" evidence="1">
    <location>
        <begin position="150"/>
        <end position="194"/>
    </location>
</feature>
<accession>A0ABT0UHE9</accession>
<evidence type="ECO:0000256" key="2">
    <source>
        <dbReference type="SAM" id="SignalP"/>
    </source>
</evidence>
<dbReference type="Gene3D" id="3.10.450.40">
    <property type="match status" value="2"/>
</dbReference>
<evidence type="ECO:0000313" key="5">
    <source>
        <dbReference type="EMBL" id="MCM2387855.1"/>
    </source>
</evidence>
<dbReference type="EMBL" id="JAMQAW010000006">
    <property type="protein sequence ID" value="MCM2387855.1"/>
    <property type="molecule type" value="Genomic_DNA"/>
</dbReference>
<evidence type="ECO:0000259" key="4">
    <source>
        <dbReference type="Pfam" id="PF13670"/>
    </source>
</evidence>
<feature type="compositionally biased region" description="Basic and acidic residues" evidence="1">
    <location>
        <begin position="99"/>
        <end position="112"/>
    </location>
</feature>
<evidence type="ECO:0000259" key="3">
    <source>
        <dbReference type="Pfam" id="PF03413"/>
    </source>
</evidence>
<evidence type="ECO:0000256" key="1">
    <source>
        <dbReference type="SAM" id="MobiDB-lite"/>
    </source>
</evidence>
<evidence type="ECO:0000313" key="6">
    <source>
        <dbReference type="Proteomes" id="UP001431429"/>
    </source>
</evidence>
<sequence length="194" mass="20639">MKRKIAVAIAVAALVGGGAYTAVAASGDTSPSSSVSASEAAGAALKKSPGSVESISREDDDKGDWEVEVVGKDGNDRDVRVDISNGKASLFSDDDDTNENDKNDSDDQTEREALRTAKVNAEQAVTAAQKFRAGTVTEVDFGQDHWEIEVRAEDGREHEVRVDATTGKASASVDSDNDSDDRDDRDDRDDNDND</sequence>
<feature type="compositionally biased region" description="Basic and acidic residues" evidence="1">
    <location>
        <begin position="69"/>
        <end position="81"/>
    </location>
</feature>
<dbReference type="Pfam" id="PF13670">
    <property type="entry name" value="PepSY_2"/>
    <property type="match status" value="1"/>
</dbReference>
<proteinExistence type="predicted"/>
<dbReference type="Proteomes" id="UP001431429">
    <property type="component" value="Unassembled WGS sequence"/>
</dbReference>
<keyword evidence="2" id="KW-0732">Signal</keyword>
<feature type="region of interest" description="Disordered" evidence="1">
    <location>
        <begin position="23"/>
        <end position="112"/>
    </location>
</feature>
<dbReference type="InterPro" id="IPR025711">
    <property type="entry name" value="PepSY"/>
</dbReference>
<dbReference type="Pfam" id="PF03413">
    <property type="entry name" value="PepSY"/>
    <property type="match status" value="1"/>
</dbReference>
<protein>
    <submittedName>
        <fullName evidence="5">PepSY domain-containing protein</fullName>
    </submittedName>
</protein>
<reference evidence="5" key="1">
    <citation type="submission" date="2022-06" db="EMBL/GenBank/DDBJ databases">
        <title>Genome public.</title>
        <authorList>
            <person name="Sun Q."/>
        </authorList>
    </citation>
    <scope>NUCLEOTIDE SEQUENCE</scope>
    <source>
        <strain evidence="5">CWNU-1</strain>
    </source>
</reference>
<feature type="signal peptide" evidence="2">
    <location>
        <begin position="1"/>
        <end position="24"/>
    </location>
</feature>
<feature type="compositionally biased region" description="Low complexity" evidence="1">
    <location>
        <begin position="23"/>
        <end position="44"/>
    </location>
</feature>
<keyword evidence="6" id="KW-1185">Reference proteome</keyword>
<feature type="domain" description="PepSY" evidence="4">
    <location>
        <begin position="9"/>
        <end position="87"/>
    </location>
</feature>
<gene>
    <name evidence="5" type="ORF">NBG84_05930</name>
</gene>
<feature type="chain" id="PRO_5046191334" evidence="2">
    <location>
        <begin position="25"/>
        <end position="194"/>
    </location>
</feature>
<name>A0ABT0UHE9_9ACTN</name>